<comment type="caution">
    <text evidence="2">The sequence shown here is derived from an EMBL/GenBank/DDBJ whole genome shotgun (WGS) entry which is preliminary data.</text>
</comment>
<accession>A0A964RQJ7</accession>
<dbReference type="InterPro" id="IPR014001">
    <property type="entry name" value="Helicase_ATP-bd"/>
</dbReference>
<evidence type="ECO:0000313" key="2">
    <source>
        <dbReference type="EMBL" id="MVX65907.1"/>
    </source>
</evidence>
<dbReference type="GO" id="GO:0004386">
    <property type="term" value="F:helicase activity"/>
    <property type="evidence" value="ECO:0007669"/>
    <property type="project" value="UniProtKB-KW"/>
</dbReference>
<dbReference type="Pfam" id="PF18766">
    <property type="entry name" value="SWI2_SNF2"/>
    <property type="match status" value="1"/>
</dbReference>
<keyword evidence="2" id="KW-0067">ATP-binding</keyword>
<keyword evidence="2" id="KW-0347">Helicase</keyword>
<gene>
    <name evidence="2" type="ORF">GKZ28_19705</name>
</gene>
<dbReference type="InterPro" id="IPR055180">
    <property type="entry name" value="HsdR_RecA-like_helicase_dom_2"/>
</dbReference>
<dbReference type="Pfam" id="PF22679">
    <property type="entry name" value="T1R_D3-like"/>
    <property type="match status" value="1"/>
</dbReference>
<dbReference type="GO" id="GO:0009307">
    <property type="term" value="P:DNA restriction-modification system"/>
    <property type="evidence" value="ECO:0007669"/>
    <property type="project" value="UniProtKB-KW"/>
</dbReference>
<dbReference type="GO" id="GO:0009035">
    <property type="term" value="F:type I site-specific deoxyribonuclease activity"/>
    <property type="evidence" value="ECO:0007669"/>
    <property type="project" value="UniProtKB-EC"/>
</dbReference>
<proteinExistence type="predicted"/>
<evidence type="ECO:0000313" key="3">
    <source>
        <dbReference type="Proteomes" id="UP000656077"/>
    </source>
</evidence>
<organism evidence="2 3">
    <name type="scientific">Clostridium chromiireducens</name>
    <dbReference type="NCBI Taxonomy" id="225345"/>
    <lineage>
        <taxon>Bacteria</taxon>
        <taxon>Bacillati</taxon>
        <taxon>Bacillota</taxon>
        <taxon>Clostridia</taxon>
        <taxon>Eubacteriales</taxon>
        <taxon>Clostridiaceae</taxon>
        <taxon>Clostridium</taxon>
    </lineage>
</organism>
<sequence length="993" mass="114889">MLPKEKNLEESIEDYLVSIGYEEGISHEFDLQHCLLKDDLFRFLEATQKELLEEFKGTRGAGYKKAFLDLVDSHIKKRGLIDVLRNGITDIMMNGKFEFVYFKPNSNLNKTAVDKYNENIFKITRQFKYSTKNNNTLDIVLSVNGFPVIVIELKNQFTSQNVYNAIKQYKEDRDPKEKMFGFNERVLVYFAVDTDEAYMTTQLKGDKTFFLPFNKGNNKGKGNPTVEGKVKTHYLWEEILAQDSLLDIIKRFYFIQEDEDKKKKAIFPRYHQLDAVRKIVKDLEINKAGLNYLIQHSAGSGKTNTIAWSAHRLSSLHDEENNPIFDSVIVITDRKVLDKQLQDAIYQLEHKKGLVVKIDDKKNSSDLAKAIESGVKIIITTIQKFPYALQKIESLEKRKYAVIIDEAHSSTAGENMGALKETLAGKTLEEAAKQESEEEKNEKSSMDKMTDLIEKRTDLGNVSFFAFTATPKNKTLQIFGRAGEDGKSHEFHLYSMRQAIEEKFILDVLKNYMPVSVYYKVGKKIADNPEFDKGEAKKAINRFVSLNEHNIRQKVETIVDDFMDNRSMWIDGKAKGMVVTASRLHAVRYKVAIDKYIKEKGYNIKALVAFSGTVKDGEEEFTEVEMNRIVAPDITDSNLPNIFDKNDFKILIVAEKYQTGFDQPKLCAMYVDKKLDGVKTVQTLSRLNRTYPSKQTFVLDFQNSTEDIQEAYKPYFEATNIDKVTDPNVVNDLWYQLHEYGIYNDEELNDFAILYYKEKRTANQDAKMNSIIDKGVERFCFLEGNSEEEGEEFKKKASKYITFYNFLLQIYPLKNLNLLRLQIYLVALLKKLPKTGKHKVNLDDLLSLDYYKLQKLGKDDKRGEDISLSYGEGELVGISEDAQSRINEPEEEYLDDIIKRINDIFGISLTEEDRIIIDQYEEMFKNDKQVMDIAKANSYEDLVKTFAKSHFKRGIIKSKNRNDRLVKEILTNGNLQNYMIHYLAEKIYDEANR</sequence>
<dbReference type="GO" id="GO:0003677">
    <property type="term" value="F:DNA binding"/>
    <property type="evidence" value="ECO:0007669"/>
    <property type="project" value="UniProtKB-KW"/>
</dbReference>
<dbReference type="AlphaFoldDB" id="A0A964RQJ7"/>
<dbReference type="RefSeq" id="WP_160360566.1">
    <property type="nucleotide sequence ID" value="NZ_WSRQ01000041.1"/>
</dbReference>
<dbReference type="Pfam" id="PF04313">
    <property type="entry name" value="HSDR_N"/>
    <property type="match status" value="1"/>
</dbReference>
<dbReference type="InterPro" id="IPR007409">
    <property type="entry name" value="Restrct_endonuc_type1_HsdR_N"/>
</dbReference>
<dbReference type="PROSITE" id="PS51192">
    <property type="entry name" value="HELICASE_ATP_BIND_1"/>
    <property type="match status" value="1"/>
</dbReference>
<dbReference type="SMART" id="SM00487">
    <property type="entry name" value="DEXDc"/>
    <property type="match status" value="1"/>
</dbReference>
<feature type="domain" description="Helicase ATP-binding" evidence="1">
    <location>
        <begin position="283"/>
        <end position="489"/>
    </location>
</feature>
<evidence type="ECO:0000259" key="1">
    <source>
        <dbReference type="PROSITE" id="PS51192"/>
    </source>
</evidence>
<dbReference type="PANTHER" id="PTHR42927">
    <property type="entry name" value="HELICASE SUPERFAMILY 1 AND 2 DOMAIN-CONTAINING PROTEIN"/>
    <property type="match status" value="1"/>
</dbReference>
<dbReference type="Gene3D" id="3.90.1570.50">
    <property type="match status" value="1"/>
</dbReference>
<dbReference type="SUPFAM" id="SSF52540">
    <property type="entry name" value="P-loop containing nucleoside triphosphate hydrolases"/>
    <property type="match status" value="1"/>
</dbReference>
<dbReference type="Gene3D" id="3.40.50.300">
    <property type="entry name" value="P-loop containing nucleotide triphosphate hydrolases"/>
    <property type="match status" value="3"/>
</dbReference>
<dbReference type="InterPro" id="IPR040980">
    <property type="entry name" value="SWI2_SNF2"/>
</dbReference>
<dbReference type="GO" id="GO:0005524">
    <property type="term" value="F:ATP binding"/>
    <property type="evidence" value="ECO:0007669"/>
    <property type="project" value="UniProtKB-KW"/>
</dbReference>
<keyword evidence="2" id="KW-0547">Nucleotide-binding</keyword>
<protein>
    <submittedName>
        <fullName evidence="2">DEAD/DEAH box helicase</fullName>
    </submittedName>
</protein>
<dbReference type="CDD" id="cd22332">
    <property type="entry name" value="HsdR_N"/>
    <property type="match status" value="1"/>
</dbReference>
<reference evidence="2" key="1">
    <citation type="submission" date="2019-12" db="EMBL/GenBank/DDBJ databases">
        <title>Microbes associate with the intestines of laboratory mice.</title>
        <authorList>
            <person name="Navarre W."/>
            <person name="Wong E."/>
        </authorList>
    </citation>
    <scope>NUCLEOTIDE SEQUENCE</scope>
    <source>
        <strain evidence="2">NM79_F5</strain>
    </source>
</reference>
<dbReference type="InterPro" id="IPR027417">
    <property type="entry name" value="P-loop_NTPase"/>
</dbReference>
<dbReference type="Proteomes" id="UP000656077">
    <property type="component" value="Unassembled WGS sequence"/>
</dbReference>
<dbReference type="EMBL" id="WSRQ01000041">
    <property type="protein sequence ID" value="MVX65907.1"/>
    <property type="molecule type" value="Genomic_DNA"/>
</dbReference>
<keyword evidence="2" id="KW-0378">Hydrolase</keyword>
<dbReference type="PANTHER" id="PTHR42927:SF1">
    <property type="entry name" value="HELICASE SUPERFAMILY 1 AND 2 DOMAIN-CONTAINING PROTEIN"/>
    <property type="match status" value="1"/>
</dbReference>
<name>A0A964RQJ7_9CLOT</name>